<dbReference type="PRINTS" id="PR00037">
    <property type="entry name" value="HTHLACR"/>
</dbReference>
<evidence type="ECO:0000256" key="2">
    <source>
        <dbReference type="ARBA" id="ARBA00023125"/>
    </source>
</evidence>
<dbReference type="SUPFAM" id="SSF100950">
    <property type="entry name" value="NagB/RpiA/CoA transferase-like"/>
    <property type="match status" value="1"/>
</dbReference>
<feature type="domain" description="HTH deoR-type" evidence="4">
    <location>
        <begin position="3"/>
        <end position="58"/>
    </location>
</feature>
<dbReference type="PANTHER" id="PTHR30363">
    <property type="entry name" value="HTH-TYPE TRANSCRIPTIONAL REGULATOR SRLR-RELATED"/>
    <property type="match status" value="1"/>
</dbReference>
<dbReference type="InterPro" id="IPR036388">
    <property type="entry name" value="WH-like_DNA-bd_sf"/>
</dbReference>
<keyword evidence="2" id="KW-0238">DNA-binding</keyword>
<dbReference type="Proteomes" id="UP000824238">
    <property type="component" value="Unassembled WGS sequence"/>
</dbReference>
<dbReference type="InterPro" id="IPR018356">
    <property type="entry name" value="Tscrpt_reg_HTH_DeoR_CS"/>
</dbReference>
<reference evidence="5" key="1">
    <citation type="submission" date="2020-10" db="EMBL/GenBank/DDBJ databases">
        <authorList>
            <person name="Gilroy R."/>
        </authorList>
    </citation>
    <scope>NUCLEOTIDE SEQUENCE</scope>
    <source>
        <strain evidence="5">ChiGjej3B3-7149</strain>
    </source>
</reference>
<dbReference type="SUPFAM" id="SSF46785">
    <property type="entry name" value="Winged helix' DNA-binding domain"/>
    <property type="match status" value="1"/>
</dbReference>
<dbReference type="InterPro" id="IPR014036">
    <property type="entry name" value="DeoR-like_C"/>
</dbReference>
<accession>A0A9D1IYG4</accession>
<dbReference type="Gene3D" id="1.10.10.10">
    <property type="entry name" value="Winged helix-like DNA-binding domain superfamily/Winged helix DNA-binding domain"/>
    <property type="match status" value="1"/>
</dbReference>
<dbReference type="GO" id="GO:0003700">
    <property type="term" value="F:DNA-binding transcription factor activity"/>
    <property type="evidence" value="ECO:0007669"/>
    <property type="project" value="InterPro"/>
</dbReference>
<dbReference type="PANTHER" id="PTHR30363:SF44">
    <property type="entry name" value="AGA OPERON TRANSCRIPTIONAL REPRESSOR-RELATED"/>
    <property type="match status" value="1"/>
</dbReference>
<dbReference type="SMART" id="SM00420">
    <property type="entry name" value="HTH_DEOR"/>
    <property type="match status" value="1"/>
</dbReference>
<protein>
    <submittedName>
        <fullName evidence="5">DeoR/GlpR transcriptional regulator</fullName>
    </submittedName>
</protein>
<gene>
    <name evidence="5" type="ORF">IAD36_00330</name>
</gene>
<name>A0A9D1IYG4_9FIRM</name>
<reference evidence="5" key="2">
    <citation type="journal article" date="2021" name="PeerJ">
        <title>Extensive microbial diversity within the chicken gut microbiome revealed by metagenomics and culture.</title>
        <authorList>
            <person name="Gilroy R."/>
            <person name="Ravi A."/>
            <person name="Getino M."/>
            <person name="Pursley I."/>
            <person name="Horton D.L."/>
            <person name="Alikhan N.F."/>
            <person name="Baker D."/>
            <person name="Gharbi K."/>
            <person name="Hall N."/>
            <person name="Watson M."/>
            <person name="Adriaenssens E.M."/>
            <person name="Foster-Nyarko E."/>
            <person name="Jarju S."/>
            <person name="Secka A."/>
            <person name="Antonio M."/>
            <person name="Oren A."/>
            <person name="Chaudhuri R.R."/>
            <person name="La Ragione R."/>
            <person name="Hildebrand F."/>
            <person name="Pallen M.J."/>
        </authorList>
    </citation>
    <scope>NUCLEOTIDE SEQUENCE</scope>
    <source>
        <strain evidence="5">ChiGjej3B3-7149</strain>
    </source>
</reference>
<dbReference type="InterPro" id="IPR050313">
    <property type="entry name" value="Carb_Metab_HTH_regulators"/>
</dbReference>
<comment type="caution">
    <text evidence="5">The sequence shown here is derived from an EMBL/GenBank/DDBJ whole genome shotgun (WGS) entry which is preliminary data.</text>
</comment>
<dbReference type="GO" id="GO:0003677">
    <property type="term" value="F:DNA binding"/>
    <property type="evidence" value="ECO:0007669"/>
    <property type="project" value="UniProtKB-KW"/>
</dbReference>
<evidence type="ECO:0000313" key="6">
    <source>
        <dbReference type="Proteomes" id="UP000824238"/>
    </source>
</evidence>
<dbReference type="InterPro" id="IPR037171">
    <property type="entry name" value="NagB/RpiA_transferase-like"/>
</dbReference>
<dbReference type="AlphaFoldDB" id="A0A9D1IYG4"/>
<dbReference type="Pfam" id="PF08220">
    <property type="entry name" value="HTH_DeoR"/>
    <property type="match status" value="1"/>
</dbReference>
<organism evidence="5 6">
    <name type="scientific">Candidatus Scatomorpha intestinigallinarum</name>
    <dbReference type="NCBI Taxonomy" id="2840923"/>
    <lineage>
        <taxon>Bacteria</taxon>
        <taxon>Bacillati</taxon>
        <taxon>Bacillota</taxon>
        <taxon>Clostridia</taxon>
        <taxon>Eubacteriales</taxon>
        <taxon>Candidatus Scatomorpha</taxon>
    </lineage>
</organism>
<dbReference type="EMBL" id="DVHH01000008">
    <property type="protein sequence ID" value="HIR54040.1"/>
    <property type="molecule type" value="Genomic_DNA"/>
</dbReference>
<dbReference type="PROSITE" id="PS00894">
    <property type="entry name" value="HTH_DEOR_1"/>
    <property type="match status" value="1"/>
</dbReference>
<sequence length="252" mass="28028">MIASERALFIMRRINELGVVNLKDIAAQMGTSETTVRRDFEKLEKQGKLRRVQGGATTNGGTDSLLENVQISTRLKANVNVHEKQLVGNYAAGLVADGECVYLDDGTSLLPLAEQLLRRRVRIVTNNTMILEMSKRAEAEVFLVGGKYSPHYDLLSGSIAHEIIEKLHFDHAFIGCFGASMDKQMAYTMETECMTIKALAMKNATKRHLLLDATKLTRIGFYAIAPFSSFDTIICNRADSLPENLPEQFVLV</sequence>
<dbReference type="InterPro" id="IPR036390">
    <property type="entry name" value="WH_DNA-bd_sf"/>
</dbReference>
<proteinExistence type="predicted"/>
<evidence type="ECO:0000256" key="3">
    <source>
        <dbReference type="ARBA" id="ARBA00023163"/>
    </source>
</evidence>
<keyword evidence="1" id="KW-0805">Transcription regulation</keyword>
<dbReference type="Pfam" id="PF00455">
    <property type="entry name" value="DeoRC"/>
    <property type="match status" value="1"/>
</dbReference>
<dbReference type="SMART" id="SM01134">
    <property type="entry name" value="DeoRC"/>
    <property type="match status" value="1"/>
</dbReference>
<evidence type="ECO:0000256" key="1">
    <source>
        <dbReference type="ARBA" id="ARBA00023015"/>
    </source>
</evidence>
<dbReference type="InterPro" id="IPR001034">
    <property type="entry name" value="DeoR_HTH"/>
</dbReference>
<evidence type="ECO:0000259" key="4">
    <source>
        <dbReference type="PROSITE" id="PS51000"/>
    </source>
</evidence>
<dbReference type="PROSITE" id="PS51000">
    <property type="entry name" value="HTH_DEOR_2"/>
    <property type="match status" value="1"/>
</dbReference>
<keyword evidence="3" id="KW-0804">Transcription</keyword>
<evidence type="ECO:0000313" key="5">
    <source>
        <dbReference type="EMBL" id="HIR54040.1"/>
    </source>
</evidence>